<dbReference type="Pfam" id="PF02578">
    <property type="entry name" value="Cu-oxidase_4"/>
    <property type="match status" value="1"/>
</dbReference>
<gene>
    <name evidence="13" type="primary">pgeF</name>
    <name evidence="13" type="ORF">FE697_007645</name>
</gene>
<reference evidence="13 14" key="1">
    <citation type="submission" date="2019-09" db="EMBL/GenBank/DDBJ databases">
        <title>Mumia zhuanghuii sp. nov. isolated from the intestinal contents of plateau pika (Ochotona curzoniae) in the Qinghai-Tibet plateau of China.</title>
        <authorList>
            <person name="Tian Z."/>
        </authorList>
    </citation>
    <scope>NUCLEOTIDE SEQUENCE [LARGE SCALE GENOMIC DNA]</scope>
    <source>
        <strain evidence="14">350</strain>
    </source>
</reference>
<dbReference type="CDD" id="cd16833">
    <property type="entry name" value="YfiH"/>
    <property type="match status" value="1"/>
</dbReference>
<dbReference type="InterPro" id="IPR011324">
    <property type="entry name" value="Cytotoxic_necrot_fac-like_cat"/>
</dbReference>
<organism evidence="13 14">
    <name type="scientific">Mumia zhuanghuii</name>
    <dbReference type="NCBI Taxonomy" id="2585211"/>
    <lineage>
        <taxon>Bacteria</taxon>
        <taxon>Bacillati</taxon>
        <taxon>Actinomycetota</taxon>
        <taxon>Actinomycetes</taxon>
        <taxon>Propionibacteriales</taxon>
        <taxon>Nocardioidaceae</taxon>
        <taxon>Mumia</taxon>
    </lineage>
</organism>
<evidence type="ECO:0000256" key="6">
    <source>
        <dbReference type="ARBA" id="ARBA00022801"/>
    </source>
</evidence>
<evidence type="ECO:0000256" key="5">
    <source>
        <dbReference type="ARBA" id="ARBA00022723"/>
    </source>
</evidence>
<dbReference type="NCBIfam" id="TIGR00726">
    <property type="entry name" value="peptidoglycan editing factor PgeF"/>
    <property type="match status" value="1"/>
</dbReference>
<comment type="similarity">
    <text evidence="3 12">Belongs to the purine nucleoside phosphorylase YfiH/LACC1 family.</text>
</comment>
<protein>
    <recommendedName>
        <fullName evidence="12">Purine nucleoside phosphorylase</fullName>
    </recommendedName>
</protein>
<dbReference type="EMBL" id="VDFQ02000002">
    <property type="protein sequence ID" value="KAA1423469.1"/>
    <property type="molecule type" value="Genomic_DNA"/>
</dbReference>
<dbReference type="Proteomes" id="UP000307768">
    <property type="component" value="Unassembled WGS sequence"/>
</dbReference>
<accession>A0A5Q6RZT1</accession>
<dbReference type="PANTHER" id="PTHR30616">
    <property type="entry name" value="UNCHARACTERIZED PROTEIN YFIH"/>
    <property type="match status" value="1"/>
</dbReference>
<evidence type="ECO:0000256" key="11">
    <source>
        <dbReference type="ARBA" id="ARBA00049893"/>
    </source>
</evidence>
<evidence type="ECO:0000256" key="12">
    <source>
        <dbReference type="RuleBase" id="RU361274"/>
    </source>
</evidence>
<name>A0A5Q6RZT1_9ACTN</name>
<sequence length="247" mass="26098">MFAFHESLDRVDLAFTDRHGGESTGPWFALNLGASNGDDPATVERNLRAAVSALGGDPRRTHLANQVHGRDVHLVTAETDPAAPAPEADALVTAEPGAVLVVRVADCVPIVLADDDAGVVGVVHAGRKGMVLDVVTAAVEAMRALGAEDLRGWIGPRACARCYEVPEDMRDEVARELPTAWSTTSWGTPSLDLASGVASQLRAAGVDVLDLADDLHVCTIEGEADYFSYRRQGVRSGRLGALVRVRG</sequence>
<proteinExistence type="inferred from homology"/>
<dbReference type="OrthoDB" id="4279at2"/>
<dbReference type="SUPFAM" id="SSF64438">
    <property type="entry name" value="CNF1/YfiH-like putative cysteine hydrolases"/>
    <property type="match status" value="1"/>
</dbReference>
<evidence type="ECO:0000313" key="13">
    <source>
        <dbReference type="EMBL" id="KAA1423469.1"/>
    </source>
</evidence>
<dbReference type="PANTHER" id="PTHR30616:SF2">
    <property type="entry name" value="PURINE NUCLEOSIDE PHOSPHORYLASE LACC1"/>
    <property type="match status" value="1"/>
</dbReference>
<comment type="catalytic activity">
    <reaction evidence="10">
        <text>adenosine + phosphate = alpha-D-ribose 1-phosphate + adenine</text>
        <dbReference type="Rhea" id="RHEA:27642"/>
        <dbReference type="ChEBI" id="CHEBI:16335"/>
        <dbReference type="ChEBI" id="CHEBI:16708"/>
        <dbReference type="ChEBI" id="CHEBI:43474"/>
        <dbReference type="ChEBI" id="CHEBI:57720"/>
        <dbReference type="EC" id="2.4.2.1"/>
    </reaction>
    <physiologicalReaction direction="left-to-right" evidence="10">
        <dbReference type="Rhea" id="RHEA:27643"/>
    </physiologicalReaction>
</comment>
<evidence type="ECO:0000256" key="8">
    <source>
        <dbReference type="ARBA" id="ARBA00023008"/>
    </source>
</evidence>
<comment type="catalytic activity">
    <reaction evidence="11">
        <text>S-methyl-5'-thioadenosine + phosphate = 5-(methylsulfanyl)-alpha-D-ribose 1-phosphate + adenine</text>
        <dbReference type="Rhea" id="RHEA:11852"/>
        <dbReference type="ChEBI" id="CHEBI:16708"/>
        <dbReference type="ChEBI" id="CHEBI:17509"/>
        <dbReference type="ChEBI" id="CHEBI:43474"/>
        <dbReference type="ChEBI" id="CHEBI:58533"/>
        <dbReference type="EC" id="2.4.2.28"/>
    </reaction>
    <physiologicalReaction direction="left-to-right" evidence="11">
        <dbReference type="Rhea" id="RHEA:11853"/>
    </physiologicalReaction>
</comment>
<dbReference type="GO" id="GO:0017061">
    <property type="term" value="F:S-methyl-5-thioadenosine phosphorylase activity"/>
    <property type="evidence" value="ECO:0007669"/>
    <property type="project" value="UniProtKB-EC"/>
</dbReference>
<dbReference type="Gene3D" id="3.60.140.10">
    <property type="entry name" value="CNF1/YfiH-like putative cysteine hydrolases"/>
    <property type="match status" value="1"/>
</dbReference>
<evidence type="ECO:0000256" key="9">
    <source>
        <dbReference type="ARBA" id="ARBA00047989"/>
    </source>
</evidence>
<dbReference type="AlphaFoldDB" id="A0A5Q6RZT1"/>
<evidence type="ECO:0000313" key="14">
    <source>
        <dbReference type="Proteomes" id="UP000307768"/>
    </source>
</evidence>
<keyword evidence="7" id="KW-0862">Zinc</keyword>
<dbReference type="InterPro" id="IPR003730">
    <property type="entry name" value="Cu_polyphenol_OxRdtase"/>
</dbReference>
<evidence type="ECO:0000256" key="4">
    <source>
        <dbReference type="ARBA" id="ARBA00022679"/>
    </source>
</evidence>
<evidence type="ECO:0000256" key="2">
    <source>
        <dbReference type="ARBA" id="ARBA00003215"/>
    </source>
</evidence>
<comment type="catalytic activity">
    <reaction evidence="1">
        <text>inosine + phosphate = alpha-D-ribose 1-phosphate + hypoxanthine</text>
        <dbReference type="Rhea" id="RHEA:27646"/>
        <dbReference type="ChEBI" id="CHEBI:17368"/>
        <dbReference type="ChEBI" id="CHEBI:17596"/>
        <dbReference type="ChEBI" id="CHEBI:43474"/>
        <dbReference type="ChEBI" id="CHEBI:57720"/>
        <dbReference type="EC" id="2.4.2.1"/>
    </reaction>
    <physiologicalReaction direction="left-to-right" evidence="1">
        <dbReference type="Rhea" id="RHEA:27647"/>
    </physiologicalReaction>
</comment>
<keyword evidence="6" id="KW-0378">Hydrolase</keyword>
<comment type="caution">
    <text evidence="13">The sequence shown here is derived from an EMBL/GenBank/DDBJ whole genome shotgun (WGS) entry which is preliminary data.</text>
</comment>
<evidence type="ECO:0000256" key="1">
    <source>
        <dbReference type="ARBA" id="ARBA00000553"/>
    </source>
</evidence>
<evidence type="ECO:0000256" key="7">
    <source>
        <dbReference type="ARBA" id="ARBA00022833"/>
    </source>
</evidence>
<keyword evidence="8" id="KW-0186">Copper</keyword>
<dbReference type="RefSeq" id="WP_149768988.1">
    <property type="nucleotide sequence ID" value="NZ_VDFQ02000002.1"/>
</dbReference>
<keyword evidence="5" id="KW-0479">Metal-binding</keyword>
<dbReference type="GO" id="GO:0016787">
    <property type="term" value="F:hydrolase activity"/>
    <property type="evidence" value="ECO:0007669"/>
    <property type="project" value="UniProtKB-KW"/>
</dbReference>
<comment type="function">
    <text evidence="2">Purine nucleoside enzyme that catalyzes the phosphorolysis of adenosine and inosine nucleosides, yielding D-ribose 1-phosphate and the respective free bases, adenine and hypoxanthine. Also catalyzes the phosphorolysis of S-methyl-5'-thioadenosine into adenine and S-methyl-5-thio-alpha-D-ribose 1-phosphate. Also has adenosine deaminase activity.</text>
</comment>
<evidence type="ECO:0000256" key="3">
    <source>
        <dbReference type="ARBA" id="ARBA00007353"/>
    </source>
</evidence>
<keyword evidence="4" id="KW-0808">Transferase</keyword>
<comment type="catalytic activity">
    <reaction evidence="9">
        <text>adenosine + H2O + H(+) = inosine + NH4(+)</text>
        <dbReference type="Rhea" id="RHEA:24408"/>
        <dbReference type="ChEBI" id="CHEBI:15377"/>
        <dbReference type="ChEBI" id="CHEBI:15378"/>
        <dbReference type="ChEBI" id="CHEBI:16335"/>
        <dbReference type="ChEBI" id="CHEBI:17596"/>
        <dbReference type="ChEBI" id="CHEBI:28938"/>
        <dbReference type="EC" id="3.5.4.4"/>
    </reaction>
    <physiologicalReaction direction="left-to-right" evidence="9">
        <dbReference type="Rhea" id="RHEA:24409"/>
    </physiologicalReaction>
</comment>
<dbReference type="GO" id="GO:0005507">
    <property type="term" value="F:copper ion binding"/>
    <property type="evidence" value="ECO:0007669"/>
    <property type="project" value="TreeGrafter"/>
</dbReference>
<evidence type="ECO:0000256" key="10">
    <source>
        <dbReference type="ARBA" id="ARBA00048968"/>
    </source>
</evidence>
<dbReference type="InterPro" id="IPR038371">
    <property type="entry name" value="Cu_polyphenol_OxRdtase_sf"/>
</dbReference>